<dbReference type="SUPFAM" id="SSF47413">
    <property type="entry name" value="lambda repressor-like DNA-binding domains"/>
    <property type="match status" value="1"/>
</dbReference>
<dbReference type="SMART" id="SM00530">
    <property type="entry name" value="HTH_XRE"/>
    <property type="match status" value="1"/>
</dbReference>
<gene>
    <name evidence="3" type="ordered locus">Desac_2960</name>
</gene>
<evidence type="ECO:0000313" key="3">
    <source>
        <dbReference type="EMBL" id="AEB10758.1"/>
    </source>
</evidence>
<feature type="domain" description="HTH cro/C1-type" evidence="2">
    <location>
        <begin position="13"/>
        <end position="68"/>
    </location>
</feature>
<reference evidence="4" key="2">
    <citation type="submission" date="2011-03" db="EMBL/GenBank/DDBJ databases">
        <title>The complete genome of Desulfobacca acetoxidans DSM 11109.</title>
        <authorList>
            <consortium name="US DOE Joint Genome Institute (JGI-PGF)"/>
            <person name="Lucas S."/>
            <person name="Copeland A."/>
            <person name="Lapidus A."/>
            <person name="Bruce D."/>
            <person name="Goodwin L."/>
            <person name="Pitluck S."/>
            <person name="Peters L."/>
            <person name="Kyrpides N."/>
            <person name="Mavromatis K."/>
            <person name="Ivanova N."/>
            <person name="Ovchinnikova G."/>
            <person name="Teshima H."/>
            <person name="Detter J.C."/>
            <person name="Han C."/>
            <person name="Land M."/>
            <person name="Hauser L."/>
            <person name="Markowitz V."/>
            <person name="Cheng J.-F."/>
            <person name="Hugenholtz P."/>
            <person name="Woyke T."/>
            <person name="Wu D."/>
            <person name="Spring S."/>
            <person name="Schueler E."/>
            <person name="Brambilla E."/>
            <person name="Klenk H.-P."/>
            <person name="Eisen J.A."/>
        </authorList>
    </citation>
    <scope>NUCLEOTIDE SEQUENCE [LARGE SCALE GENOMIC DNA]</scope>
    <source>
        <strain evidence="4">ATCC 700848 / DSM 11109 / ASRB2</strain>
    </source>
</reference>
<evidence type="ECO:0000256" key="1">
    <source>
        <dbReference type="ARBA" id="ARBA00023125"/>
    </source>
</evidence>
<dbReference type="InterPro" id="IPR010982">
    <property type="entry name" value="Lambda_DNA-bd_dom_sf"/>
</dbReference>
<dbReference type="PANTHER" id="PTHR36924:SF1">
    <property type="entry name" value="ANTITOXIN HIGA-1"/>
    <property type="match status" value="1"/>
</dbReference>
<dbReference type="NCBIfam" id="TIGR02607">
    <property type="entry name" value="antidote_HigA"/>
    <property type="match status" value="1"/>
</dbReference>
<name>F2NIZ3_DESAR</name>
<dbReference type="PANTHER" id="PTHR36924">
    <property type="entry name" value="ANTITOXIN HIGA-1"/>
    <property type="match status" value="1"/>
</dbReference>
<dbReference type="Gene3D" id="1.10.260.40">
    <property type="entry name" value="lambda repressor-like DNA-binding domains"/>
    <property type="match status" value="1"/>
</dbReference>
<sequence>MLMHNPPHPGEILKQLCLEPLGLTITEAAQALGISRKSLSAIVNGRAGISPEMAIRLSLAFDTTAASWLNQQVMFDLWKAEQHRGNLKVKSLVTVQLAE</sequence>
<dbReference type="CDD" id="cd00093">
    <property type="entry name" value="HTH_XRE"/>
    <property type="match status" value="1"/>
</dbReference>
<keyword evidence="1" id="KW-0238">DNA-binding</keyword>
<dbReference type="RefSeq" id="WP_013707867.1">
    <property type="nucleotide sequence ID" value="NC_015388.1"/>
</dbReference>
<dbReference type="PROSITE" id="PS50943">
    <property type="entry name" value="HTH_CROC1"/>
    <property type="match status" value="1"/>
</dbReference>
<keyword evidence="4" id="KW-1185">Reference proteome</keyword>
<dbReference type="STRING" id="880072.Desac_2960"/>
<dbReference type="Proteomes" id="UP000000483">
    <property type="component" value="Chromosome"/>
</dbReference>
<reference evidence="3 4" key="1">
    <citation type="journal article" date="2011" name="Stand. Genomic Sci.">
        <title>Complete genome sequence of the acetate-degrading sulfate reducer Desulfobacca acetoxidans type strain (ASRB2).</title>
        <authorList>
            <person name="Goker M."/>
            <person name="Teshima H."/>
            <person name="Lapidus A."/>
            <person name="Nolan M."/>
            <person name="Lucas S."/>
            <person name="Hammon N."/>
            <person name="Deshpande S."/>
            <person name="Cheng J.F."/>
            <person name="Tapia R."/>
            <person name="Han C."/>
            <person name="Goodwin L."/>
            <person name="Pitluck S."/>
            <person name="Huntemann M."/>
            <person name="Liolios K."/>
            <person name="Ivanova N."/>
            <person name="Pagani I."/>
            <person name="Mavromatis K."/>
            <person name="Ovchinikova G."/>
            <person name="Pati A."/>
            <person name="Chen A."/>
            <person name="Palaniappan K."/>
            <person name="Land M."/>
            <person name="Hauser L."/>
            <person name="Brambilla E.M."/>
            <person name="Rohde M."/>
            <person name="Spring S."/>
            <person name="Detter J.C."/>
            <person name="Woyke T."/>
            <person name="Bristow J."/>
            <person name="Eisen J.A."/>
            <person name="Markowitz V."/>
            <person name="Hugenholtz P."/>
            <person name="Kyrpides N.C."/>
            <person name="Klenk H.P."/>
        </authorList>
    </citation>
    <scope>NUCLEOTIDE SEQUENCE [LARGE SCALE GENOMIC DNA]</scope>
    <source>
        <strain evidence="4">ATCC 700848 / DSM 11109 / ASRB2</strain>
    </source>
</reference>
<dbReference type="OrthoDB" id="9798100at2"/>
<organism evidence="3 4">
    <name type="scientific">Desulfobacca acetoxidans (strain ATCC 700848 / DSM 11109 / ASRB2)</name>
    <dbReference type="NCBI Taxonomy" id="880072"/>
    <lineage>
        <taxon>Bacteria</taxon>
        <taxon>Pseudomonadati</taxon>
        <taxon>Thermodesulfobacteriota</taxon>
        <taxon>Desulfobaccia</taxon>
        <taxon>Desulfobaccales</taxon>
        <taxon>Desulfobaccaceae</taxon>
        <taxon>Desulfobacca</taxon>
    </lineage>
</organism>
<proteinExistence type="predicted"/>
<dbReference type="HOGENOM" id="CLU_140230_2_1_7"/>
<dbReference type="AlphaFoldDB" id="F2NIZ3"/>
<accession>F2NIZ3</accession>
<dbReference type="InterPro" id="IPR001387">
    <property type="entry name" value="Cro/C1-type_HTH"/>
</dbReference>
<dbReference type="KEGG" id="dao:Desac_2960"/>
<dbReference type="Pfam" id="PF01381">
    <property type="entry name" value="HTH_3"/>
    <property type="match status" value="1"/>
</dbReference>
<dbReference type="eggNOG" id="COG3093">
    <property type="taxonomic scope" value="Bacteria"/>
</dbReference>
<evidence type="ECO:0000259" key="2">
    <source>
        <dbReference type="PROSITE" id="PS50943"/>
    </source>
</evidence>
<dbReference type="EMBL" id="CP002629">
    <property type="protein sequence ID" value="AEB10758.1"/>
    <property type="molecule type" value="Genomic_DNA"/>
</dbReference>
<dbReference type="InterPro" id="IPR013430">
    <property type="entry name" value="Toxin_antidote_HigA"/>
</dbReference>
<dbReference type="GO" id="GO:0003677">
    <property type="term" value="F:DNA binding"/>
    <property type="evidence" value="ECO:0007669"/>
    <property type="project" value="UniProtKB-KW"/>
</dbReference>
<evidence type="ECO:0000313" key="4">
    <source>
        <dbReference type="Proteomes" id="UP000000483"/>
    </source>
</evidence>
<protein>
    <submittedName>
        <fullName evidence="3">Plasmid maintenance system antidote protein, XRE family</fullName>
    </submittedName>
</protein>